<dbReference type="AlphaFoldDB" id="A0A498D5V2"/>
<evidence type="ECO:0008006" key="3">
    <source>
        <dbReference type="Google" id="ProtNLM"/>
    </source>
</evidence>
<dbReference type="PROSITE" id="PS51257">
    <property type="entry name" value="PROKAR_LIPOPROTEIN"/>
    <property type="match status" value="1"/>
</dbReference>
<dbReference type="OrthoDB" id="2719060at2"/>
<proteinExistence type="predicted"/>
<gene>
    <name evidence="1" type="ORF">D8M04_09250</name>
</gene>
<evidence type="ECO:0000313" key="2">
    <source>
        <dbReference type="Proteomes" id="UP000270219"/>
    </source>
</evidence>
<dbReference type="EMBL" id="RCHR01000003">
    <property type="protein sequence ID" value="RLL45049.1"/>
    <property type="molecule type" value="Genomic_DNA"/>
</dbReference>
<evidence type="ECO:0000313" key="1">
    <source>
        <dbReference type="EMBL" id="RLL45049.1"/>
    </source>
</evidence>
<dbReference type="Proteomes" id="UP000270219">
    <property type="component" value="Unassembled WGS sequence"/>
</dbReference>
<organism evidence="1 2">
    <name type="scientific">Oceanobacillus piezotolerans</name>
    <dbReference type="NCBI Taxonomy" id="2448030"/>
    <lineage>
        <taxon>Bacteria</taxon>
        <taxon>Bacillati</taxon>
        <taxon>Bacillota</taxon>
        <taxon>Bacilli</taxon>
        <taxon>Bacillales</taxon>
        <taxon>Bacillaceae</taxon>
        <taxon>Oceanobacillus</taxon>
    </lineage>
</organism>
<accession>A0A498D5V2</accession>
<name>A0A498D5V2_9BACI</name>
<dbReference type="RefSeq" id="WP_121522638.1">
    <property type="nucleotide sequence ID" value="NZ_RCHR01000003.1"/>
</dbReference>
<sequence>MKHFISILLIGMILVGCGNSEVTENAGESSGKEPFLEMRNIHLQVEEMEVNVTAEVSTEEDYIYYSIAQGEEVLVKEKRIEGVREDSPWTSIEIEERLKDITSTKENIPVLSIYVKNEAGEAINPNYIPIYPEVE</sequence>
<protein>
    <recommendedName>
        <fullName evidence="3">Lipoprotein</fullName>
    </recommendedName>
</protein>
<keyword evidence="2" id="KW-1185">Reference proteome</keyword>
<reference evidence="1 2" key="1">
    <citation type="submission" date="2018-10" db="EMBL/GenBank/DDBJ databases">
        <title>Oceanobacillus sp. YLB-02 draft genome.</title>
        <authorList>
            <person name="Yu L."/>
        </authorList>
    </citation>
    <scope>NUCLEOTIDE SEQUENCE [LARGE SCALE GENOMIC DNA]</scope>
    <source>
        <strain evidence="1 2">YLB-02</strain>
    </source>
</reference>
<comment type="caution">
    <text evidence="1">The sequence shown here is derived from an EMBL/GenBank/DDBJ whole genome shotgun (WGS) entry which is preliminary data.</text>
</comment>